<dbReference type="EMBL" id="BLLF01001245">
    <property type="protein sequence ID" value="GFH18081.1"/>
    <property type="molecule type" value="Genomic_DNA"/>
</dbReference>
<evidence type="ECO:0000313" key="1">
    <source>
        <dbReference type="EMBL" id="GFH18081.1"/>
    </source>
</evidence>
<sequence>QLQGAPPALPNALHVQRCIAVPVQPPACLWCWLYHSSLAPGLPIALSGLGGLSCLLNLNALAALGWRGVLGPGSEAAGCVAAWLLHGSCGGLRGATTGHYIMPCTGRARCWLQAGRSRRYSTCPAGGFQVAGLVALSLFSCSSQGCWPFTAELTRVVLACAVSNSTAPADLVEREVVAVLQDLPGTTFNTLLATLAKSSSGHKISHAELSQALDNLSRRGFVIKDNRGNVKLSKSALTFSPISPPAPNTAAEDAVARQANSPETCDEAATAEELQQEILNILEGAPGMTASSLHAQLTKAMRGISLHRDEFMSLLEALSIAGMVIQDKRGNIRLAPRGGWDLHKLAAGRAQETIQASTASVICMAGCKGVCLVTSVPLIPLLPPPASRPDVD</sequence>
<dbReference type="AlphaFoldDB" id="A0A699Z7G0"/>
<name>A0A699Z7G0_HAELA</name>
<accession>A0A699Z7G0</accession>
<feature type="non-terminal residue" evidence="1">
    <location>
        <position position="392"/>
    </location>
</feature>
<feature type="non-terminal residue" evidence="1">
    <location>
        <position position="1"/>
    </location>
</feature>
<gene>
    <name evidence="1" type="ORF">HaLaN_14824</name>
</gene>
<keyword evidence="2" id="KW-1185">Reference proteome</keyword>
<evidence type="ECO:0000313" key="2">
    <source>
        <dbReference type="Proteomes" id="UP000485058"/>
    </source>
</evidence>
<dbReference type="Proteomes" id="UP000485058">
    <property type="component" value="Unassembled WGS sequence"/>
</dbReference>
<proteinExistence type="predicted"/>
<reference evidence="1 2" key="1">
    <citation type="submission" date="2020-02" db="EMBL/GenBank/DDBJ databases">
        <title>Draft genome sequence of Haematococcus lacustris strain NIES-144.</title>
        <authorList>
            <person name="Morimoto D."/>
            <person name="Nakagawa S."/>
            <person name="Yoshida T."/>
            <person name="Sawayama S."/>
        </authorList>
    </citation>
    <scope>NUCLEOTIDE SEQUENCE [LARGE SCALE GENOMIC DNA]</scope>
    <source>
        <strain evidence="1 2">NIES-144</strain>
    </source>
</reference>
<comment type="caution">
    <text evidence="1">The sequence shown here is derived from an EMBL/GenBank/DDBJ whole genome shotgun (WGS) entry which is preliminary data.</text>
</comment>
<protein>
    <submittedName>
        <fullName evidence="1">Uncharacterized protein</fullName>
    </submittedName>
</protein>
<organism evidence="1 2">
    <name type="scientific">Haematococcus lacustris</name>
    <name type="common">Green alga</name>
    <name type="synonym">Haematococcus pluvialis</name>
    <dbReference type="NCBI Taxonomy" id="44745"/>
    <lineage>
        <taxon>Eukaryota</taxon>
        <taxon>Viridiplantae</taxon>
        <taxon>Chlorophyta</taxon>
        <taxon>core chlorophytes</taxon>
        <taxon>Chlorophyceae</taxon>
        <taxon>CS clade</taxon>
        <taxon>Chlamydomonadales</taxon>
        <taxon>Haematococcaceae</taxon>
        <taxon>Haematococcus</taxon>
    </lineage>
</organism>